<keyword evidence="1" id="KW-1133">Transmembrane helix</keyword>
<keyword evidence="1" id="KW-0812">Transmembrane</keyword>
<dbReference type="PANTHER" id="PTHR34219">
    <property type="entry name" value="IRON-REGULATED INNER MEMBRANE PROTEIN-RELATED"/>
    <property type="match status" value="1"/>
</dbReference>
<keyword evidence="3" id="KW-1185">Reference proteome</keyword>
<accession>A0A2P6ATW3</accession>
<evidence type="ECO:0000313" key="3">
    <source>
        <dbReference type="Proteomes" id="UP000243900"/>
    </source>
</evidence>
<organism evidence="2 3">
    <name type="scientific">Amnimonas aquatica</name>
    <dbReference type="NCBI Taxonomy" id="2094561"/>
    <lineage>
        <taxon>Bacteria</taxon>
        <taxon>Pseudomonadati</taxon>
        <taxon>Pseudomonadota</taxon>
        <taxon>Gammaproteobacteria</taxon>
        <taxon>Moraxellales</taxon>
        <taxon>Moraxellaceae</taxon>
        <taxon>Amnimonas</taxon>
    </lineage>
</organism>
<sequence>LASVQAALAQAWPVFQAEVGVYRTASIALGGLPQGKVRVEYLPDDAVNERARNIVQIEGDSIRSHELFTDKPLGEQWTSSWKFLHTGRYWGWPGQLLLFLSSLALPVFAVVGMRLYFTRPRR</sequence>
<dbReference type="InterPro" id="IPR005625">
    <property type="entry name" value="PepSY-ass_TM"/>
</dbReference>
<proteinExistence type="predicted"/>
<reference evidence="3" key="1">
    <citation type="submission" date="2018-02" db="EMBL/GenBank/DDBJ databases">
        <title>Genome sequencing of Solimonas sp. HR-BB.</title>
        <authorList>
            <person name="Lee Y."/>
            <person name="Jeon C.O."/>
        </authorList>
    </citation>
    <scope>NUCLEOTIDE SEQUENCE [LARGE SCALE GENOMIC DNA]</scope>
    <source>
        <strain evidence="3">HR-E</strain>
    </source>
</reference>
<dbReference type="RefSeq" id="WP_206389703.1">
    <property type="nucleotide sequence ID" value="NZ_PTQZ01000043.1"/>
</dbReference>
<gene>
    <name evidence="2" type="ORF">C5O18_03170</name>
</gene>
<dbReference type="Pfam" id="PF03929">
    <property type="entry name" value="PepSY_TM"/>
    <property type="match status" value="1"/>
</dbReference>
<protein>
    <recommendedName>
        <fullName evidence="4">PepSY domain-containing protein</fullName>
    </recommendedName>
</protein>
<keyword evidence="1" id="KW-0472">Membrane</keyword>
<dbReference type="PANTHER" id="PTHR34219:SF3">
    <property type="entry name" value="BLL7967 PROTEIN"/>
    <property type="match status" value="1"/>
</dbReference>
<dbReference type="AlphaFoldDB" id="A0A2P6ATW3"/>
<comment type="caution">
    <text evidence="2">The sequence shown here is derived from an EMBL/GenBank/DDBJ whole genome shotgun (WGS) entry which is preliminary data.</text>
</comment>
<evidence type="ECO:0008006" key="4">
    <source>
        <dbReference type="Google" id="ProtNLM"/>
    </source>
</evidence>
<name>A0A2P6ATW3_9GAMM</name>
<dbReference type="Proteomes" id="UP000243900">
    <property type="component" value="Unassembled WGS sequence"/>
</dbReference>
<evidence type="ECO:0000256" key="1">
    <source>
        <dbReference type="SAM" id="Phobius"/>
    </source>
</evidence>
<evidence type="ECO:0000313" key="2">
    <source>
        <dbReference type="EMBL" id="PQA48556.1"/>
    </source>
</evidence>
<feature type="transmembrane region" description="Helical" evidence="1">
    <location>
        <begin position="96"/>
        <end position="117"/>
    </location>
</feature>
<feature type="non-terminal residue" evidence="2">
    <location>
        <position position="1"/>
    </location>
</feature>
<dbReference type="EMBL" id="PTQZ01000043">
    <property type="protein sequence ID" value="PQA48556.1"/>
    <property type="molecule type" value="Genomic_DNA"/>
</dbReference>